<evidence type="ECO:0000256" key="4">
    <source>
        <dbReference type="ARBA" id="ARBA00022679"/>
    </source>
</evidence>
<evidence type="ECO:0000256" key="7">
    <source>
        <dbReference type="ARBA" id="ARBA00053004"/>
    </source>
</evidence>
<evidence type="ECO:0000256" key="5">
    <source>
        <dbReference type="ARBA" id="ARBA00022842"/>
    </source>
</evidence>
<sequence>MGCGRLEPVRFGPGRHAHLWRCGRQLERVRRRQALAFERHRCGLQSLEHGEPARQRRVSVEVLQHQSGKALVARKVYRYLWVATALAIMGVLLAFSYDSVRQSKGSFSVLLENYVLAILTLYLLFFLLLLVIRYAVLILYSFMDHLEGLYTKREETVSPKYNEESSLPMISLVVPAYNEGVVIQAAIRSLLLLDYPNYEIIVIDDGSTDDTYEKAIAVAREQTKIPVRVVTKRNGGKAEALNTGMSLARGEFVLNMDGDSKLSRNTLRACIRHFENPRIGAVAGNVKVINRENIWTNIQALEYVEGLAMARKAQSFMRSVNIIPGPLGMFRKTVLQQVGGYDHDTFAEDCDLTLKLLMQGWHIAYEPTAIAWVETPSRLLDLLKQRYRWTRGILQATSKHSAALWQPRKAGVNCFILWYMLFEAIMWPFSTILGNLFFGYVGIRYGLAVLLFYWWLQLTILDVVAAAYCIVIEEEEPSLIFYSVMFRLFYINIIDVSKVLATIEEWRGHTMTWGKLDREGKL</sequence>
<dbReference type="InterPro" id="IPR029044">
    <property type="entry name" value="Nucleotide-diphossugar_trans"/>
</dbReference>
<dbReference type="Gene3D" id="3.90.550.10">
    <property type="entry name" value="Spore Coat Polysaccharide Biosynthesis Protein SpsA, Chain A"/>
    <property type="match status" value="1"/>
</dbReference>
<evidence type="ECO:0000256" key="2">
    <source>
        <dbReference type="ARBA" id="ARBA00006739"/>
    </source>
</evidence>
<keyword evidence="5" id="KW-0460">Magnesium</keyword>
<feature type="transmembrane region" description="Helical" evidence="11">
    <location>
        <begin position="416"/>
        <end position="440"/>
    </location>
</feature>
<dbReference type="SUPFAM" id="SSF53448">
    <property type="entry name" value="Nucleotide-diphospho-sugar transferases"/>
    <property type="match status" value="1"/>
</dbReference>
<keyword evidence="6 11" id="KW-0472">Membrane</keyword>
<dbReference type="EC" id="2.4.1.336" evidence="8"/>
<accession>A0A3A3FGZ8</accession>
<evidence type="ECO:0000256" key="9">
    <source>
        <dbReference type="ARBA" id="ARBA00068721"/>
    </source>
</evidence>
<evidence type="ECO:0000256" key="11">
    <source>
        <dbReference type="SAM" id="Phobius"/>
    </source>
</evidence>
<reference evidence="13" key="1">
    <citation type="submission" date="2018-09" db="EMBL/GenBank/DDBJ databases">
        <authorList>
            <person name="Zhu H."/>
        </authorList>
    </citation>
    <scope>NUCLEOTIDE SEQUENCE [LARGE SCALE GENOMIC DNA]</scope>
    <source>
        <strain evidence="13">K1R23-30</strain>
    </source>
</reference>
<name>A0A3A3FGZ8_9BURK</name>
<dbReference type="CDD" id="cd06423">
    <property type="entry name" value="CESA_like"/>
    <property type="match status" value="1"/>
</dbReference>
<evidence type="ECO:0000313" key="12">
    <source>
        <dbReference type="EMBL" id="RJF92417.1"/>
    </source>
</evidence>
<protein>
    <recommendedName>
        <fullName evidence="9">Beta-monoglucosyldiacylglycerol synthase</fullName>
        <ecNumber evidence="8">2.4.1.336</ecNumber>
    </recommendedName>
    <alternativeName>
        <fullName evidence="10">UDP-glucose:1,2-diacylglycerol 3-beta-D-glucosyltransferase</fullName>
    </alternativeName>
</protein>
<evidence type="ECO:0000313" key="13">
    <source>
        <dbReference type="Proteomes" id="UP000265955"/>
    </source>
</evidence>
<proteinExistence type="inferred from homology"/>
<feature type="transmembrane region" description="Helical" evidence="11">
    <location>
        <begin position="76"/>
        <end position="95"/>
    </location>
</feature>
<comment type="subcellular location">
    <subcellularLocation>
        <location evidence="1">Membrane</location>
    </subcellularLocation>
</comment>
<comment type="similarity">
    <text evidence="2">Belongs to the glycosyltransferase 2 family.</text>
</comment>
<dbReference type="Proteomes" id="UP000265955">
    <property type="component" value="Unassembled WGS sequence"/>
</dbReference>
<dbReference type="GO" id="GO:0016757">
    <property type="term" value="F:glycosyltransferase activity"/>
    <property type="evidence" value="ECO:0007669"/>
    <property type="project" value="UniProtKB-KW"/>
</dbReference>
<keyword evidence="11" id="KW-1133">Transmembrane helix</keyword>
<organism evidence="12 13">
    <name type="scientific">Noviherbaspirillum saxi</name>
    <dbReference type="NCBI Taxonomy" id="2320863"/>
    <lineage>
        <taxon>Bacteria</taxon>
        <taxon>Pseudomonadati</taxon>
        <taxon>Pseudomonadota</taxon>
        <taxon>Betaproteobacteria</taxon>
        <taxon>Burkholderiales</taxon>
        <taxon>Oxalobacteraceae</taxon>
        <taxon>Noviherbaspirillum</taxon>
    </lineage>
</organism>
<feature type="transmembrane region" description="Helical" evidence="11">
    <location>
        <begin position="452"/>
        <end position="472"/>
    </location>
</feature>
<gene>
    <name evidence="12" type="ORF">D3871_27765</name>
</gene>
<evidence type="ECO:0000256" key="1">
    <source>
        <dbReference type="ARBA" id="ARBA00004370"/>
    </source>
</evidence>
<dbReference type="PANTHER" id="PTHR43630">
    <property type="entry name" value="POLY-BETA-1,6-N-ACETYL-D-GLUCOSAMINE SYNTHASE"/>
    <property type="match status" value="1"/>
</dbReference>
<dbReference type="AlphaFoldDB" id="A0A3A3FGZ8"/>
<keyword evidence="13" id="KW-1185">Reference proteome</keyword>
<keyword evidence="4 12" id="KW-0808">Transferase</keyword>
<evidence type="ECO:0000256" key="3">
    <source>
        <dbReference type="ARBA" id="ARBA00022676"/>
    </source>
</evidence>
<dbReference type="GO" id="GO:0016020">
    <property type="term" value="C:membrane"/>
    <property type="evidence" value="ECO:0007669"/>
    <property type="project" value="UniProtKB-SubCell"/>
</dbReference>
<evidence type="ECO:0000256" key="8">
    <source>
        <dbReference type="ARBA" id="ARBA00066964"/>
    </source>
</evidence>
<dbReference type="PANTHER" id="PTHR43630:SF1">
    <property type="entry name" value="POLY-BETA-1,6-N-ACETYL-D-GLUCOSAMINE SYNTHASE"/>
    <property type="match status" value="1"/>
</dbReference>
<feature type="transmembrane region" description="Helical" evidence="11">
    <location>
        <begin position="115"/>
        <end position="143"/>
    </location>
</feature>
<evidence type="ECO:0000256" key="6">
    <source>
        <dbReference type="ARBA" id="ARBA00023136"/>
    </source>
</evidence>
<keyword evidence="3" id="KW-0328">Glycosyltransferase</keyword>
<comment type="caution">
    <text evidence="12">The sequence shown here is derived from an EMBL/GenBank/DDBJ whole genome shotgun (WGS) entry which is preliminary data.</text>
</comment>
<keyword evidence="11" id="KW-0812">Transmembrane</keyword>
<evidence type="ECO:0000256" key="10">
    <source>
        <dbReference type="ARBA" id="ARBA00078564"/>
    </source>
</evidence>
<dbReference type="EMBL" id="QYUO01000003">
    <property type="protein sequence ID" value="RJF92417.1"/>
    <property type="molecule type" value="Genomic_DNA"/>
</dbReference>
<dbReference type="Pfam" id="PF13641">
    <property type="entry name" value="Glyco_tranf_2_3"/>
    <property type="match status" value="1"/>
</dbReference>
<comment type="catalytic activity">
    <reaction evidence="7">
        <text>a 1,2-diacyl-sn-glycerol + UDP-alpha-D-glucose = a 1,2-diacyl-3-O-(beta-D-glucopyranosyl)-sn-glycerol + UDP + H(+)</text>
        <dbReference type="Rhea" id="RHEA:17285"/>
        <dbReference type="ChEBI" id="CHEBI:15378"/>
        <dbReference type="ChEBI" id="CHEBI:17815"/>
        <dbReference type="ChEBI" id="CHEBI:58223"/>
        <dbReference type="ChEBI" id="CHEBI:58885"/>
        <dbReference type="ChEBI" id="CHEBI:75799"/>
        <dbReference type="EC" id="2.4.1.336"/>
    </reaction>
</comment>
<dbReference type="FunFam" id="3.90.550.10:FF:000164">
    <property type="entry name" value="Beta-(1-3)-glucosyl transferase"/>
    <property type="match status" value="1"/>
</dbReference>